<gene>
    <name evidence="3" type="ORF">FDA38_41995</name>
</gene>
<dbReference type="InterPro" id="IPR025948">
    <property type="entry name" value="HTH-like_dom"/>
</dbReference>
<dbReference type="SUPFAM" id="SSF53098">
    <property type="entry name" value="Ribonuclease H-like"/>
    <property type="match status" value="1"/>
</dbReference>
<name>A0A4U3LAX2_9ACTN</name>
<evidence type="ECO:0000256" key="1">
    <source>
        <dbReference type="ARBA" id="ARBA00002286"/>
    </source>
</evidence>
<reference evidence="3 4" key="1">
    <citation type="submission" date="2019-04" db="EMBL/GenBank/DDBJ databases">
        <title>Kribbella sp. NEAU-THZ 27 nov., a novel actinomycete isolated from soil.</title>
        <authorList>
            <person name="Duan L."/>
        </authorList>
    </citation>
    <scope>NUCLEOTIDE SEQUENCE [LARGE SCALE GENOMIC DNA]</scope>
    <source>
        <strain evidence="4">NEAU-THZ27</strain>
    </source>
</reference>
<dbReference type="GO" id="GO:0015074">
    <property type="term" value="P:DNA integration"/>
    <property type="evidence" value="ECO:0007669"/>
    <property type="project" value="InterPro"/>
</dbReference>
<dbReference type="GO" id="GO:0004803">
    <property type="term" value="F:transposase activity"/>
    <property type="evidence" value="ECO:0007669"/>
    <property type="project" value="InterPro"/>
</dbReference>
<dbReference type="InterPro" id="IPR009057">
    <property type="entry name" value="Homeodomain-like_sf"/>
</dbReference>
<feature type="domain" description="Integrase catalytic" evidence="2">
    <location>
        <begin position="226"/>
        <end position="389"/>
    </location>
</feature>
<dbReference type="Pfam" id="PF01527">
    <property type="entry name" value="HTH_Tnp_1"/>
    <property type="match status" value="1"/>
</dbReference>
<dbReference type="InterPro" id="IPR002514">
    <property type="entry name" value="Transposase_8"/>
</dbReference>
<comment type="caution">
    <text evidence="3">The sequence shown here is derived from an EMBL/GenBank/DDBJ whole genome shotgun (WGS) entry which is preliminary data.</text>
</comment>
<evidence type="ECO:0000313" key="3">
    <source>
        <dbReference type="EMBL" id="TKK72518.1"/>
    </source>
</evidence>
<organism evidence="3 4">
    <name type="scientific">Kribbella jiaozuonensis</name>
    <dbReference type="NCBI Taxonomy" id="2575441"/>
    <lineage>
        <taxon>Bacteria</taxon>
        <taxon>Bacillati</taxon>
        <taxon>Actinomycetota</taxon>
        <taxon>Actinomycetes</taxon>
        <taxon>Propionibacteriales</taxon>
        <taxon>Kribbellaceae</taxon>
        <taxon>Kribbella</taxon>
    </lineage>
</organism>
<dbReference type="NCBIfam" id="NF033516">
    <property type="entry name" value="transpos_IS3"/>
    <property type="match status" value="1"/>
</dbReference>
<dbReference type="PROSITE" id="PS50994">
    <property type="entry name" value="INTEGRASE"/>
    <property type="match status" value="1"/>
</dbReference>
<dbReference type="Proteomes" id="UP000305836">
    <property type="component" value="Unassembled WGS sequence"/>
</dbReference>
<dbReference type="InterPro" id="IPR001584">
    <property type="entry name" value="Integrase_cat-core"/>
</dbReference>
<dbReference type="InterPro" id="IPR036397">
    <property type="entry name" value="RNaseH_sf"/>
</dbReference>
<dbReference type="Gene3D" id="3.30.420.10">
    <property type="entry name" value="Ribonuclease H-like superfamily/Ribonuclease H"/>
    <property type="match status" value="1"/>
</dbReference>
<dbReference type="GO" id="GO:0006313">
    <property type="term" value="P:DNA transposition"/>
    <property type="evidence" value="ECO:0007669"/>
    <property type="project" value="InterPro"/>
</dbReference>
<dbReference type="PANTHER" id="PTHR46889">
    <property type="entry name" value="TRANSPOSASE INSF FOR INSERTION SEQUENCE IS3B-RELATED"/>
    <property type="match status" value="1"/>
</dbReference>
<dbReference type="OrthoDB" id="4281720at2"/>
<dbReference type="InterPro" id="IPR050900">
    <property type="entry name" value="Transposase_IS3/IS150/IS904"/>
</dbReference>
<dbReference type="InterPro" id="IPR012337">
    <property type="entry name" value="RNaseH-like_sf"/>
</dbReference>
<dbReference type="PANTHER" id="PTHR46889:SF4">
    <property type="entry name" value="TRANSPOSASE INSO FOR INSERTION SEQUENCE ELEMENT IS911B-RELATED"/>
    <property type="match status" value="1"/>
</dbReference>
<dbReference type="EMBL" id="SZPZ01000012">
    <property type="protein sequence ID" value="TKK72518.1"/>
    <property type="molecule type" value="Genomic_DNA"/>
</dbReference>
<comment type="function">
    <text evidence="1">Involved in the transposition of the insertion sequence.</text>
</comment>
<evidence type="ECO:0000313" key="4">
    <source>
        <dbReference type="Proteomes" id="UP000305836"/>
    </source>
</evidence>
<sequence>MTEKRRRFSAQFRAEAVQLVVQSDRTVTEVARDLGVERKTLNKWVSEFRRAQVGAQGGAREPAGPVERVRVEEMEAEIRRLRMENEFLKKSRGLLRPDLSVAARCGLIEAEKDNYPIVFMCDLLALPRSSYYAWRHRAETVAGARRRVLGSQIRQVFDRSRQTYGCRRVAAQLNRDGYACSVGLVAALMRGLGLRAVQPRGYRRTTLPGDHPVNSPDLLERAFAPDSCAPGERLVGDITYLRTGQGWLYLATVIDLATRMVVGWQLADHTRTSLVVDALQMALDAHRVAPGAIFHSDRGTQYTSSQYVQYCRTHAVRTSLGRTGVCWDNAPAETFFAALKNDLYHRHTWPTQAAARTAVAEYIEVFYNRQRLHSTLGYRTPHEALTNHQTPTAA</sequence>
<dbReference type="SUPFAM" id="SSF46689">
    <property type="entry name" value="Homeodomain-like"/>
    <property type="match status" value="1"/>
</dbReference>
<dbReference type="Gene3D" id="1.10.10.60">
    <property type="entry name" value="Homeodomain-like"/>
    <property type="match status" value="1"/>
</dbReference>
<keyword evidence="4" id="KW-1185">Reference proteome</keyword>
<dbReference type="InterPro" id="IPR048020">
    <property type="entry name" value="Transpos_IS3"/>
</dbReference>
<accession>A0A4U3LAX2</accession>
<protein>
    <submittedName>
        <fullName evidence="3">IS3 family transposase</fullName>
    </submittedName>
</protein>
<dbReference type="AlphaFoldDB" id="A0A4U3LAX2"/>
<dbReference type="Pfam" id="PF13276">
    <property type="entry name" value="HTH_21"/>
    <property type="match status" value="1"/>
</dbReference>
<dbReference type="GO" id="GO:0003677">
    <property type="term" value="F:DNA binding"/>
    <property type="evidence" value="ECO:0007669"/>
    <property type="project" value="InterPro"/>
</dbReference>
<proteinExistence type="predicted"/>
<dbReference type="Pfam" id="PF00665">
    <property type="entry name" value="rve"/>
    <property type="match status" value="1"/>
</dbReference>
<evidence type="ECO:0000259" key="2">
    <source>
        <dbReference type="PROSITE" id="PS50994"/>
    </source>
</evidence>
<dbReference type="Pfam" id="PF13333">
    <property type="entry name" value="rve_2"/>
    <property type="match status" value="1"/>
</dbReference>